<name>A0A1W2AW13_9RHOB</name>
<dbReference type="InterPro" id="IPR050557">
    <property type="entry name" value="RTX_toxin/Mannuronan_C5-epim"/>
</dbReference>
<evidence type="ECO:0000313" key="3">
    <source>
        <dbReference type="EMBL" id="SMC64885.1"/>
    </source>
</evidence>
<proteinExistence type="predicted"/>
<dbReference type="PANTHER" id="PTHR38340">
    <property type="entry name" value="S-LAYER PROTEIN"/>
    <property type="match status" value="1"/>
</dbReference>
<keyword evidence="2" id="KW-0964">Secreted</keyword>
<sequence>MAHLASSYTSFETFLKGADAFWSVDLAALNSSGVTGNAVLAMATEDDGTRYLNVSIAAEGLAPSVTHLQHIHGLFDEDGNPIDSTTPGLTEDADLDGMVEVLEGLTKYGDILLPLVSPEGGASPMADVNGELSFLQSYNLEDDSNFFSPVTSNDYTSDDIMPLSLREIVLHGVEVPTGIGSGTGGEVDGNQNGLVTLLPAAAGEIEQIDLTQALDILEDQRADASDIFIFGAGADVFDAGAGDDVLRGGDGNDTLSGGTDDDFIDGGAGDDVLDGGAGTDHLIGGTGNDRLTGGGGSDRLVGLDGNDILTGNDFGDQLLGGNGDDFLNGGFGFDRLNGGDGADSFFHAGTKKHATDWVADYDASEGDLLVYRKGAQASDFAVNFGNTPGAGDGDVDEAFVVHQPSGMILWSLVDGGAQDEINLQIGGEVYDLLG</sequence>
<organism evidence="3 4">
    <name type="scientific">Primorskyibacter flagellatus</name>
    <dbReference type="NCBI Taxonomy" id="1387277"/>
    <lineage>
        <taxon>Bacteria</taxon>
        <taxon>Pseudomonadati</taxon>
        <taxon>Pseudomonadota</taxon>
        <taxon>Alphaproteobacteria</taxon>
        <taxon>Rhodobacterales</taxon>
        <taxon>Roseobacteraceae</taxon>
        <taxon>Primorskyibacter</taxon>
    </lineage>
</organism>
<dbReference type="Proteomes" id="UP000192330">
    <property type="component" value="Unassembled WGS sequence"/>
</dbReference>
<dbReference type="STRING" id="1387277.SAMN06295998_103330"/>
<dbReference type="PANTHER" id="PTHR38340:SF1">
    <property type="entry name" value="S-LAYER PROTEIN"/>
    <property type="match status" value="1"/>
</dbReference>
<dbReference type="PRINTS" id="PR00313">
    <property type="entry name" value="CABNDNGRPT"/>
</dbReference>
<dbReference type="AlphaFoldDB" id="A0A1W2AW13"/>
<dbReference type="SUPFAM" id="SSF51120">
    <property type="entry name" value="beta-Roll"/>
    <property type="match status" value="1"/>
</dbReference>
<dbReference type="InterPro" id="IPR001343">
    <property type="entry name" value="Hemolysn_Ca-bd"/>
</dbReference>
<dbReference type="Pfam" id="PF00353">
    <property type="entry name" value="HemolysinCabind"/>
    <property type="match status" value="3"/>
</dbReference>
<dbReference type="GO" id="GO:0005576">
    <property type="term" value="C:extracellular region"/>
    <property type="evidence" value="ECO:0007669"/>
    <property type="project" value="UniProtKB-SubCell"/>
</dbReference>
<dbReference type="Gene3D" id="2.150.10.10">
    <property type="entry name" value="Serralysin-like metalloprotease, C-terminal"/>
    <property type="match status" value="2"/>
</dbReference>
<dbReference type="GO" id="GO:0005509">
    <property type="term" value="F:calcium ion binding"/>
    <property type="evidence" value="ECO:0007669"/>
    <property type="project" value="InterPro"/>
</dbReference>
<reference evidence="3 4" key="1">
    <citation type="submission" date="2017-04" db="EMBL/GenBank/DDBJ databases">
        <authorList>
            <person name="Afonso C.L."/>
            <person name="Miller P.J."/>
            <person name="Scott M.A."/>
            <person name="Spackman E."/>
            <person name="Goraichik I."/>
            <person name="Dimitrov K.M."/>
            <person name="Suarez D.L."/>
            <person name="Swayne D.E."/>
        </authorList>
    </citation>
    <scope>NUCLEOTIDE SEQUENCE [LARGE SCALE GENOMIC DNA]</scope>
    <source>
        <strain evidence="3 4">CGMCC 1.12644</strain>
    </source>
</reference>
<dbReference type="EMBL" id="FWYD01000003">
    <property type="protein sequence ID" value="SMC64885.1"/>
    <property type="molecule type" value="Genomic_DNA"/>
</dbReference>
<evidence type="ECO:0000256" key="2">
    <source>
        <dbReference type="ARBA" id="ARBA00022525"/>
    </source>
</evidence>
<dbReference type="InterPro" id="IPR018511">
    <property type="entry name" value="Hemolysin-typ_Ca-bd_CS"/>
</dbReference>
<dbReference type="PROSITE" id="PS00330">
    <property type="entry name" value="HEMOLYSIN_CALCIUM"/>
    <property type="match status" value="5"/>
</dbReference>
<evidence type="ECO:0000256" key="1">
    <source>
        <dbReference type="ARBA" id="ARBA00004613"/>
    </source>
</evidence>
<keyword evidence="4" id="KW-1185">Reference proteome</keyword>
<comment type="subcellular location">
    <subcellularLocation>
        <location evidence="1">Secreted</location>
    </subcellularLocation>
</comment>
<gene>
    <name evidence="3" type="ORF">SAMN06295998_103330</name>
</gene>
<evidence type="ECO:0000313" key="4">
    <source>
        <dbReference type="Proteomes" id="UP000192330"/>
    </source>
</evidence>
<accession>A0A1W2AW13</accession>
<dbReference type="RefSeq" id="WP_084351809.1">
    <property type="nucleotide sequence ID" value="NZ_FWYD01000003.1"/>
</dbReference>
<dbReference type="InterPro" id="IPR011049">
    <property type="entry name" value="Serralysin-like_metalloprot_C"/>
</dbReference>
<protein>
    <submittedName>
        <fullName evidence="3">Hemolysin-type calcium-binding repeat-containing protein</fullName>
    </submittedName>
</protein>